<feature type="domain" description="MobA-like NTP transferase" evidence="9">
    <location>
        <begin position="7"/>
        <end position="164"/>
    </location>
</feature>
<evidence type="ECO:0000313" key="10">
    <source>
        <dbReference type="EMBL" id="THF59914.1"/>
    </source>
</evidence>
<dbReference type="PANTHER" id="PTHR19136">
    <property type="entry name" value="MOLYBDENUM COFACTOR GUANYLYLTRANSFERASE"/>
    <property type="match status" value="1"/>
</dbReference>
<comment type="cofactor">
    <cofactor evidence="8">
        <name>Mg(2+)</name>
        <dbReference type="ChEBI" id="CHEBI:18420"/>
    </cofactor>
</comment>
<dbReference type="GO" id="GO:0016779">
    <property type="term" value="F:nucleotidyltransferase activity"/>
    <property type="evidence" value="ECO:0007669"/>
    <property type="project" value="UniProtKB-KW"/>
</dbReference>
<dbReference type="Pfam" id="PF12804">
    <property type="entry name" value="NTP_transf_3"/>
    <property type="match status" value="1"/>
</dbReference>
<dbReference type="InterPro" id="IPR029044">
    <property type="entry name" value="Nucleotide-diphossugar_trans"/>
</dbReference>
<comment type="similarity">
    <text evidence="8">Belongs to the MobA family.</text>
</comment>
<keyword evidence="6 8" id="KW-0342">GTP-binding</keyword>
<proteinExistence type="inferred from homology"/>
<keyword evidence="4 8" id="KW-0547">Nucleotide-binding</keyword>
<feature type="binding site" evidence="8">
    <location>
        <begin position="10"/>
        <end position="12"/>
    </location>
    <ligand>
        <name>GTP</name>
        <dbReference type="ChEBI" id="CHEBI:37565"/>
    </ligand>
</feature>
<evidence type="ECO:0000256" key="8">
    <source>
        <dbReference type="HAMAP-Rule" id="MF_00316"/>
    </source>
</evidence>
<organism evidence="10 11">
    <name type="scientific">Ollibium composti</name>
    <dbReference type="NCBI Taxonomy" id="2675109"/>
    <lineage>
        <taxon>Bacteria</taxon>
        <taxon>Pseudomonadati</taxon>
        <taxon>Pseudomonadota</taxon>
        <taxon>Alphaproteobacteria</taxon>
        <taxon>Hyphomicrobiales</taxon>
        <taxon>Phyllobacteriaceae</taxon>
        <taxon>Ollibium</taxon>
    </lineage>
</organism>
<gene>
    <name evidence="8 10" type="primary">mobA</name>
    <name evidence="10" type="ORF">E6C48_02365</name>
</gene>
<feature type="binding site" evidence="8">
    <location>
        <position position="103"/>
    </location>
    <ligand>
        <name>GTP</name>
        <dbReference type="ChEBI" id="CHEBI:37565"/>
    </ligand>
</feature>
<keyword evidence="5 8" id="KW-0460">Magnesium</keyword>
<feature type="binding site" evidence="8">
    <location>
        <position position="51"/>
    </location>
    <ligand>
        <name>GTP</name>
        <dbReference type="ChEBI" id="CHEBI:37565"/>
    </ligand>
</feature>
<dbReference type="InterPro" id="IPR013482">
    <property type="entry name" value="Molybde_CF_guanTrfase"/>
</dbReference>
<protein>
    <recommendedName>
        <fullName evidence="8">Molybdenum cofactor guanylyltransferase</fullName>
        <shortName evidence="8">MoCo guanylyltransferase</shortName>
        <ecNumber evidence="8">2.7.7.77</ecNumber>
    </recommendedName>
    <alternativeName>
        <fullName evidence="8">GTP:molybdopterin guanylyltransferase</fullName>
    </alternativeName>
    <alternativeName>
        <fullName evidence="8">Mo-MPT guanylyltransferase</fullName>
    </alternativeName>
    <alternativeName>
        <fullName evidence="8">Molybdopterin guanylyltransferase</fullName>
    </alternativeName>
    <alternativeName>
        <fullName evidence="8">Molybdopterin-guanine dinucleotide synthase</fullName>
        <shortName evidence="8">MGD synthase</shortName>
    </alternativeName>
</protein>
<sequence length="210" mass="22165">MNEGVAGIILAGGLSRRMGGGDKALAPLGRSTLLAHVIQRLRPQVGTLALNANGDPARFGALTLPVVADTVPGFAGPLAGLLAGLEWAAAATPCRWLATAASDTPFFPEDLVRRLLAAAEDRTDTVAVARCGERRHPTFALWPLALARPLRRMLVDDGNRRVTAFIDANAHVDVDFPPAELAGGGTFDPFFNINTPQDLAEAERLSRSLA</sequence>
<keyword evidence="2 8" id="KW-0808">Transferase</keyword>
<evidence type="ECO:0000313" key="11">
    <source>
        <dbReference type="Proteomes" id="UP000306441"/>
    </source>
</evidence>
<evidence type="ECO:0000256" key="4">
    <source>
        <dbReference type="ARBA" id="ARBA00022741"/>
    </source>
</evidence>
<dbReference type="EC" id="2.7.7.77" evidence="8"/>
<keyword evidence="10" id="KW-0548">Nucleotidyltransferase</keyword>
<dbReference type="CDD" id="cd02503">
    <property type="entry name" value="MobA"/>
    <property type="match status" value="1"/>
</dbReference>
<dbReference type="NCBIfam" id="TIGR02665">
    <property type="entry name" value="molyb_mobA"/>
    <property type="match status" value="1"/>
</dbReference>
<evidence type="ECO:0000256" key="2">
    <source>
        <dbReference type="ARBA" id="ARBA00022679"/>
    </source>
</evidence>
<accession>A0ABY2QD45</accession>
<evidence type="ECO:0000256" key="1">
    <source>
        <dbReference type="ARBA" id="ARBA00022490"/>
    </source>
</evidence>
<comment type="catalytic activity">
    <reaction evidence="8">
        <text>Mo-molybdopterin + GTP + H(+) = Mo-molybdopterin guanine dinucleotide + diphosphate</text>
        <dbReference type="Rhea" id="RHEA:34243"/>
        <dbReference type="ChEBI" id="CHEBI:15378"/>
        <dbReference type="ChEBI" id="CHEBI:33019"/>
        <dbReference type="ChEBI" id="CHEBI:37565"/>
        <dbReference type="ChEBI" id="CHEBI:71302"/>
        <dbReference type="ChEBI" id="CHEBI:71310"/>
        <dbReference type="EC" id="2.7.7.77"/>
    </reaction>
</comment>
<comment type="subcellular location">
    <subcellularLocation>
        <location evidence="8">Cytoplasm</location>
    </subcellularLocation>
</comment>
<comment type="function">
    <text evidence="8">Transfers a GMP moiety from GTP to Mo-molybdopterin (Mo-MPT) cofactor (Moco or molybdenum cofactor) to form Mo-molybdopterin guanine dinucleotide (Mo-MGD) cofactor.</text>
</comment>
<keyword evidence="7 8" id="KW-0501">Molybdenum cofactor biosynthesis</keyword>
<reference evidence="10 11" key="1">
    <citation type="submission" date="2019-04" db="EMBL/GenBank/DDBJ databases">
        <title>Mesorhizobium composti sp. nov., isolated from compost.</title>
        <authorList>
            <person name="Lin S.-Y."/>
            <person name="Hameed A."/>
            <person name="Hsieh Y.-T."/>
            <person name="Young C.-C."/>
        </authorList>
    </citation>
    <scope>NUCLEOTIDE SEQUENCE [LARGE SCALE GENOMIC DNA]</scope>
    <source>
        <strain evidence="10 11">CC-YTH430</strain>
    </source>
</reference>
<comment type="subunit">
    <text evidence="8">Monomer.</text>
</comment>
<keyword evidence="11" id="KW-1185">Reference proteome</keyword>
<keyword evidence="1 8" id="KW-0963">Cytoplasm</keyword>
<dbReference type="EMBL" id="SSNY01000001">
    <property type="protein sequence ID" value="THF59914.1"/>
    <property type="molecule type" value="Genomic_DNA"/>
</dbReference>
<dbReference type="SUPFAM" id="SSF53448">
    <property type="entry name" value="Nucleotide-diphospho-sugar transferases"/>
    <property type="match status" value="1"/>
</dbReference>
<dbReference type="Proteomes" id="UP000306441">
    <property type="component" value="Unassembled WGS sequence"/>
</dbReference>
<evidence type="ECO:0000259" key="9">
    <source>
        <dbReference type="Pfam" id="PF12804"/>
    </source>
</evidence>
<evidence type="ECO:0000256" key="6">
    <source>
        <dbReference type="ARBA" id="ARBA00023134"/>
    </source>
</evidence>
<dbReference type="PANTHER" id="PTHR19136:SF81">
    <property type="entry name" value="MOLYBDENUM COFACTOR GUANYLYLTRANSFERASE"/>
    <property type="match status" value="1"/>
</dbReference>
<evidence type="ECO:0000256" key="5">
    <source>
        <dbReference type="ARBA" id="ARBA00022842"/>
    </source>
</evidence>
<comment type="domain">
    <text evidence="8">The N-terminal domain determines nucleotide recognition and specific binding, while the C-terminal domain determines the specific binding to the target protein.</text>
</comment>
<feature type="binding site" evidence="8">
    <location>
        <position position="103"/>
    </location>
    <ligand>
        <name>Mg(2+)</name>
        <dbReference type="ChEBI" id="CHEBI:18420"/>
    </ligand>
</feature>
<evidence type="ECO:0000256" key="3">
    <source>
        <dbReference type="ARBA" id="ARBA00022723"/>
    </source>
</evidence>
<evidence type="ECO:0000256" key="7">
    <source>
        <dbReference type="ARBA" id="ARBA00023150"/>
    </source>
</evidence>
<dbReference type="HAMAP" id="MF_00316">
    <property type="entry name" value="MobA"/>
    <property type="match status" value="1"/>
</dbReference>
<dbReference type="RefSeq" id="WP_136353579.1">
    <property type="nucleotide sequence ID" value="NZ_SSNY01000001.1"/>
</dbReference>
<keyword evidence="3 8" id="KW-0479">Metal-binding</keyword>
<comment type="caution">
    <text evidence="10">The sequence shown here is derived from an EMBL/GenBank/DDBJ whole genome shotgun (WGS) entry which is preliminary data.</text>
</comment>
<name>A0ABY2QD45_9HYPH</name>
<dbReference type="Gene3D" id="3.90.550.10">
    <property type="entry name" value="Spore Coat Polysaccharide Biosynthesis Protein SpsA, Chain A"/>
    <property type="match status" value="1"/>
</dbReference>
<dbReference type="InterPro" id="IPR025877">
    <property type="entry name" value="MobA-like_NTP_Trfase"/>
</dbReference>
<feature type="binding site" evidence="8">
    <location>
        <position position="23"/>
    </location>
    <ligand>
        <name>GTP</name>
        <dbReference type="ChEBI" id="CHEBI:37565"/>
    </ligand>
</feature>
<feature type="binding site" evidence="8">
    <location>
        <position position="69"/>
    </location>
    <ligand>
        <name>GTP</name>
        <dbReference type="ChEBI" id="CHEBI:37565"/>
    </ligand>
</feature>